<name>A0ABR6RSY2_9ENTR</name>
<evidence type="ECO:0000256" key="1">
    <source>
        <dbReference type="SAM" id="Phobius"/>
    </source>
</evidence>
<evidence type="ECO:0000313" key="3">
    <source>
        <dbReference type="Proteomes" id="UP000607331"/>
    </source>
</evidence>
<proteinExistence type="predicted"/>
<evidence type="ECO:0000313" key="2">
    <source>
        <dbReference type="EMBL" id="MBC1186201.1"/>
    </source>
</evidence>
<gene>
    <name evidence="2" type="ORF">HII27_10780</name>
</gene>
<feature type="transmembrane region" description="Helical" evidence="1">
    <location>
        <begin position="180"/>
        <end position="198"/>
    </location>
</feature>
<keyword evidence="3" id="KW-1185">Reference proteome</keyword>
<reference evidence="2 3" key="1">
    <citation type="submission" date="2020-04" db="EMBL/GenBank/DDBJ databases">
        <title>The draft genome of Kluyvera sichuanensis strain SCKS090646.</title>
        <authorList>
            <person name="Wei L."/>
            <person name="Liu L."/>
            <person name="Feng Y."/>
            <person name="Zong Z."/>
        </authorList>
    </citation>
    <scope>NUCLEOTIDE SEQUENCE [LARGE SCALE GENOMIC DNA]</scope>
    <source>
        <strain evidence="2 3">090646</strain>
    </source>
</reference>
<dbReference type="Proteomes" id="UP000607331">
    <property type="component" value="Unassembled WGS sequence"/>
</dbReference>
<keyword evidence="1" id="KW-1133">Transmembrane helix</keyword>
<accession>A0ABR6RSY2</accession>
<dbReference type="EMBL" id="JABBJF010000007">
    <property type="protein sequence ID" value="MBC1186201.1"/>
    <property type="molecule type" value="Genomic_DNA"/>
</dbReference>
<organism evidence="2 3">
    <name type="scientific">Kluyvera sichuanensis</name>
    <dbReference type="NCBI Taxonomy" id="2725494"/>
    <lineage>
        <taxon>Bacteria</taxon>
        <taxon>Pseudomonadati</taxon>
        <taxon>Pseudomonadota</taxon>
        <taxon>Gammaproteobacteria</taxon>
        <taxon>Enterobacterales</taxon>
        <taxon>Enterobacteriaceae</taxon>
        <taxon>Kluyvera</taxon>
    </lineage>
</organism>
<keyword evidence="1" id="KW-0472">Membrane</keyword>
<comment type="caution">
    <text evidence="2">The sequence shown here is derived from an EMBL/GenBank/DDBJ whole genome shotgun (WGS) entry which is preliminary data.</text>
</comment>
<dbReference type="RefSeq" id="WP_185667902.1">
    <property type="nucleotide sequence ID" value="NZ_JABBJF010000007.1"/>
</dbReference>
<sequence>MNPTDYVKIIAMAHCRDLAPGKRIKLRPTKGLVTVSGDCRTVRYIAVAGGNLIKGNNGATILEMPGGAIAYKGSGASVTYRDFNGTLRGSDRSQWFSNSITISNEHRIITSMEGSVLVCRRHLSVMDNKPTKQSKAKSAAVTSVAPQVNPSVIKKQDGKRRKVKEVQEITEDKVFKKRHWFWLIFLTVSITWKIYHYING</sequence>
<keyword evidence="1" id="KW-0812">Transmembrane</keyword>
<protein>
    <submittedName>
        <fullName evidence="2">Uncharacterized protein</fullName>
    </submittedName>
</protein>